<sequence>MSKNIQVVVTGASGFVAKNVRKHLSLNEFNLISISRKNFQKLKKETKIVSSDYKEKDILPKIKNSYA</sequence>
<comment type="caution">
    <text evidence="1">The sequence shown here is derived from an EMBL/GenBank/DDBJ whole genome shotgun (WGS) entry which is preliminary data.</text>
</comment>
<evidence type="ECO:0000313" key="1">
    <source>
        <dbReference type="EMBL" id="MBA4454108.1"/>
    </source>
</evidence>
<reference evidence="1 2" key="1">
    <citation type="journal article" date="2020" name="Appl. Environ. Microbiol.">
        <title>Genomic Characteristics of a Novel Species of Ammonia-Oxidizing Archaea from the Jiulong River Estuary.</title>
        <authorList>
            <person name="Zou D."/>
            <person name="Wan R."/>
            <person name="Han L."/>
            <person name="Xu M.N."/>
            <person name="Liu Y."/>
            <person name="Liu H."/>
            <person name="Kao S.J."/>
            <person name="Li M."/>
        </authorList>
    </citation>
    <scope>NUCLEOTIDE SEQUENCE [LARGE SCALE GENOMIC DNA]</scope>
    <source>
        <strain evidence="1">W2bin3</strain>
    </source>
</reference>
<feature type="non-terminal residue" evidence="1">
    <location>
        <position position="67"/>
    </location>
</feature>
<protein>
    <submittedName>
        <fullName evidence="1">Epimerase</fullName>
    </submittedName>
</protein>
<organism evidence="1 2">
    <name type="scientific">Candidatus Nitrosomaritimum aestuariumsis</name>
    <dbReference type="NCBI Taxonomy" id="3342354"/>
    <lineage>
        <taxon>Archaea</taxon>
        <taxon>Nitrososphaerota</taxon>
        <taxon>Nitrososphaeria</taxon>
        <taxon>Nitrosopumilales</taxon>
        <taxon>Nitrosopumilaceae</taxon>
        <taxon>Candidatus Nitrosomaritimum</taxon>
    </lineage>
</organism>
<accession>A0AC60W3B6</accession>
<dbReference type="Proteomes" id="UP000526786">
    <property type="component" value="Unassembled WGS sequence"/>
</dbReference>
<name>A0AC60W3B6_9ARCH</name>
<gene>
    <name evidence="1" type="ORF">H2B05_04105</name>
</gene>
<proteinExistence type="predicted"/>
<evidence type="ECO:0000313" key="2">
    <source>
        <dbReference type="Proteomes" id="UP000526786"/>
    </source>
</evidence>
<dbReference type="EMBL" id="JACENC010000160">
    <property type="protein sequence ID" value="MBA4454108.1"/>
    <property type="molecule type" value="Genomic_DNA"/>
</dbReference>